<dbReference type="OrthoDB" id="68336at2759"/>
<comment type="caution">
    <text evidence="1">The sequence shown here is derived from an EMBL/GenBank/DDBJ whole genome shotgun (WGS) entry which is preliminary data.</text>
</comment>
<evidence type="ECO:0000313" key="1">
    <source>
        <dbReference type="EMBL" id="KAG5646978.1"/>
    </source>
</evidence>
<proteinExistence type="predicted"/>
<evidence type="ECO:0008006" key="3">
    <source>
        <dbReference type="Google" id="ProtNLM"/>
    </source>
</evidence>
<reference evidence="1" key="1">
    <citation type="submission" date="2020-07" db="EMBL/GenBank/DDBJ databases">
        <authorList>
            <person name="Nieuwenhuis M."/>
            <person name="Van De Peppel L.J.J."/>
        </authorList>
    </citation>
    <scope>NUCLEOTIDE SEQUENCE</scope>
    <source>
        <strain evidence="1">AP01</strain>
        <tissue evidence="1">Mycelium</tissue>
    </source>
</reference>
<name>A0A9P7KDW9_9AGAR</name>
<keyword evidence="2" id="KW-1185">Reference proteome</keyword>
<sequence length="74" mass="8144">MANVHPWFANVSAADGAGWTAQFFQTTNVDAAAALSNNPKMYIAETGWPTFFDEPWKDAQFGGVEGWWGLFTAK</sequence>
<evidence type="ECO:0000313" key="2">
    <source>
        <dbReference type="Proteomes" id="UP000775547"/>
    </source>
</evidence>
<gene>
    <name evidence="1" type="ORF">DXG03_001701</name>
</gene>
<reference evidence="1" key="2">
    <citation type="submission" date="2021-10" db="EMBL/GenBank/DDBJ databases">
        <title>Phylogenomics reveals ancestral predisposition of the termite-cultivated fungus Termitomyces towards a domesticated lifestyle.</title>
        <authorList>
            <person name="Auxier B."/>
            <person name="Grum-Grzhimaylo A."/>
            <person name="Cardenas M.E."/>
            <person name="Lodge J.D."/>
            <person name="Laessoe T."/>
            <person name="Pedersen O."/>
            <person name="Smith M.E."/>
            <person name="Kuyper T.W."/>
            <person name="Franco-Molano E.A."/>
            <person name="Baroni T.J."/>
            <person name="Aanen D.K."/>
        </authorList>
    </citation>
    <scope>NUCLEOTIDE SEQUENCE</scope>
    <source>
        <strain evidence="1">AP01</strain>
        <tissue evidence="1">Mycelium</tissue>
    </source>
</reference>
<dbReference type="AlphaFoldDB" id="A0A9P7KDW9"/>
<dbReference type="InterPro" id="IPR017853">
    <property type="entry name" value="GH"/>
</dbReference>
<dbReference type="Proteomes" id="UP000775547">
    <property type="component" value="Unassembled WGS sequence"/>
</dbReference>
<accession>A0A9P7KDW9</accession>
<dbReference type="SUPFAM" id="SSF51445">
    <property type="entry name" value="(Trans)glycosidases"/>
    <property type="match status" value="1"/>
</dbReference>
<protein>
    <recommendedName>
        <fullName evidence="3">Glycoside hydrolase family 17 protein</fullName>
    </recommendedName>
</protein>
<organism evidence="1 2">
    <name type="scientific">Asterophora parasitica</name>
    <dbReference type="NCBI Taxonomy" id="117018"/>
    <lineage>
        <taxon>Eukaryota</taxon>
        <taxon>Fungi</taxon>
        <taxon>Dikarya</taxon>
        <taxon>Basidiomycota</taxon>
        <taxon>Agaricomycotina</taxon>
        <taxon>Agaricomycetes</taxon>
        <taxon>Agaricomycetidae</taxon>
        <taxon>Agaricales</taxon>
        <taxon>Tricholomatineae</taxon>
        <taxon>Lyophyllaceae</taxon>
        <taxon>Asterophora</taxon>
    </lineage>
</organism>
<dbReference type="EMBL" id="JABCKV010000014">
    <property type="protein sequence ID" value="KAG5646978.1"/>
    <property type="molecule type" value="Genomic_DNA"/>
</dbReference>